<dbReference type="Proteomes" id="UP000465778">
    <property type="component" value="Unassembled WGS sequence"/>
</dbReference>
<dbReference type="EMBL" id="VDEM01000138">
    <property type="protein sequence ID" value="KAF0821239.1"/>
    <property type="molecule type" value="Genomic_DNA"/>
</dbReference>
<comment type="caution">
    <text evidence="1">The sequence shown here is derived from an EMBL/GenBank/DDBJ whole genome shotgun (WGS) entry which is preliminary data.</text>
</comment>
<gene>
    <name evidence="1" type="ORF">KIS1582_5054</name>
</gene>
<evidence type="ECO:0000313" key="2">
    <source>
        <dbReference type="Proteomes" id="UP000465778"/>
    </source>
</evidence>
<sequence length="40" mass="4411">MINIVTFGKPYALIGHVRFDKGEASEEVSLLYCIVTDHGS</sequence>
<evidence type="ECO:0000313" key="1">
    <source>
        <dbReference type="EMBL" id="KAF0821239.1"/>
    </source>
</evidence>
<organism evidence="1 2">
    <name type="scientific">Cytobacillus firmus</name>
    <name type="common">Bacillus firmus</name>
    <dbReference type="NCBI Taxonomy" id="1399"/>
    <lineage>
        <taxon>Bacteria</taxon>
        <taxon>Bacillati</taxon>
        <taxon>Bacillota</taxon>
        <taxon>Bacilli</taxon>
        <taxon>Bacillales</taxon>
        <taxon>Bacillaceae</taxon>
        <taxon>Cytobacillus</taxon>
    </lineage>
</organism>
<reference evidence="1 2" key="1">
    <citation type="journal article" date="2020" name="G3 (Bethesda)">
        <title>Whole Genome Sequencing and Comparative Genomics of Two Nematicidal Bacillus Strains Reveals a Wide Range of Possible Virulence Factors.</title>
        <authorList>
            <person name="Susic N."/>
            <person name="Janezic S."/>
            <person name="Rupnik M."/>
            <person name="Geric Stare B."/>
        </authorList>
    </citation>
    <scope>NUCLEOTIDE SEQUENCE [LARGE SCALE GENOMIC DNA]</scope>
    <source>
        <strain evidence="1 2">I-1582</strain>
    </source>
</reference>
<dbReference type="AlphaFoldDB" id="A0A800MRP0"/>
<accession>A0A800MRP0</accession>
<proteinExistence type="predicted"/>
<name>A0A800MRP0_CYTFI</name>
<protein>
    <submittedName>
        <fullName evidence="1">Uncharacterized protein</fullName>
    </submittedName>
</protein>